<keyword evidence="2" id="KW-1003">Cell membrane</keyword>
<sequence>MIIQFLVSLAATLSFAVLFSAEKKQLFFCGLTGALGWIVYLICLQNHTDNAIANLIATFALTLVARILSAVRRTPVTVFLLTGIFPLVPGAGIYYTSYYFIMGDMSRFSQYGISTVKVAGSIVLGIIFGFALPQSLFNRLSKLVHKD</sequence>
<feature type="transmembrane region" description="Helical" evidence="8">
    <location>
        <begin position="77"/>
        <end position="101"/>
    </location>
</feature>
<keyword evidence="4 8" id="KW-0812">Transmembrane</keyword>
<feature type="transmembrane region" description="Helical" evidence="8">
    <location>
        <begin position="113"/>
        <end position="132"/>
    </location>
</feature>
<dbReference type="InterPro" id="IPR024528">
    <property type="entry name" value="ThrE_2"/>
</dbReference>
<evidence type="ECO:0000313" key="11">
    <source>
        <dbReference type="Proteomes" id="UP000095395"/>
    </source>
</evidence>
<evidence type="ECO:0000256" key="4">
    <source>
        <dbReference type="ARBA" id="ARBA00022692"/>
    </source>
</evidence>
<name>A0A174ASV8_9FIRM</name>
<dbReference type="GO" id="GO:0005886">
    <property type="term" value="C:plasma membrane"/>
    <property type="evidence" value="ECO:0007669"/>
    <property type="project" value="UniProtKB-SubCell"/>
</dbReference>
<comment type="similarity">
    <text evidence="7">Belongs to the ThrE exporter (TC 2.A.79) family.</text>
</comment>
<dbReference type="AlphaFoldDB" id="A0A174ASV8"/>
<organism evidence="10 11">
    <name type="scientific">Roseburia inulinivorans</name>
    <dbReference type="NCBI Taxonomy" id="360807"/>
    <lineage>
        <taxon>Bacteria</taxon>
        <taxon>Bacillati</taxon>
        <taxon>Bacillota</taxon>
        <taxon>Clostridia</taxon>
        <taxon>Lachnospirales</taxon>
        <taxon>Lachnospiraceae</taxon>
        <taxon>Roseburia</taxon>
    </lineage>
</organism>
<evidence type="ECO:0000256" key="3">
    <source>
        <dbReference type="ARBA" id="ARBA00022519"/>
    </source>
</evidence>
<accession>A0A174ASV8</accession>
<keyword evidence="6 8" id="KW-0472">Membrane</keyword>
<gene>
    <name evidence="10" type="ORF">ERS852392_01670</name>
</gene>
<dbReference type="Proteomes" id="UP000095395">
    <property type="component" value="Unassembled WGS sequence"/>
</dbReference>
<feature type="transmembrane region" description="Helical" evidence="8">
    <location>
        <begin position="26"/>
        <end position="44"/>
    </location>
</feature>
<proteinExistence type="inferred from homology"/>
<evidence type="ECO:0000256" key="7">
    <source>
        <dbReference type="ARBA" id="ARBA00034125"/>
    </source>
</evidence>
<dbReference type="InterPro" id="IPR050539">
    <property type="entry name" value="ThrE_Dicarb/AminoAcid_Exp"/>
</dbReference>
<evidence type="ECO:0000256" key="5">
    <source>
        <dbReference type="ARBA" id="ARBA00022989"/>
    </source>
</evidence>
<keyword evidence="3" id="KW-0997">Cell inner membrane</keyword>
<evidence type="ECO:0000259" key="9">
    <source>
        <dbReference type="Pfam" id="PF12821"/>
    </source>
</evidence>
<feature type="domain" description="Threonine/Serine exporter ThrE" evidence="9">
    <location>
        <begin position="4"/>
        <end position="128"/>
    </location>
</feature>
<dbReference type="PANTHER" id="PTHR34390:SF1">
    <property type="entry name" value="SUCCINATE TRANSPORTER SUBUNIT YJJB-RELATED"/>
    <property type="match status" value="1"/>
</dbReference>
<comment type="subcellular location">
    <subcellularLocation>
        <location evidence="1">Cell membrane</location>
        <topology evidence="1">Multi-pass membrane protein</topology>
    </subcellularLocation>
</comment>
<protein>
    <submittedName>
        <fullName evidence="10">Uncharacterized conserved protein</fullName>
    </submittedName>
</protein>
<evidence type="ECO:0000256" key="8">
    <source>
        <dbReference type="SAM" id="Phobius"/>
    </source>
</evidence>
<evidence type="ECO:0000256" key="2">
    <source>
        <dbReference type="ARBA" id="ARBA00022475"/>
    </source>
</evidence>
<dbReference type="Pfam" id="PF12821">
    <property type="entry name" value="ThrE_2"/>
    <property type="match status" value="1"/>
</dbReference>
<evidence type="ECO:0000256" key="1">
    <source>
        <dbReference type="ARBA" id="ARBA00004651"/>
    </source>
</evidence>
<dbReference type="PANTHER" id="PTHR34390">
    <property type="entry name" value="UPF0442 PROTEIN YJJB-RELATED"/>
    <property type="match status" value="1"/>
</dbReference>
<evidence type="ECO:0000313" key="10">
    <source>
        <dbReference type="EMBL" id="CUN91614.1"/>
    </source>
</evidence>
<feature type="transmembrane region" description="Helical" evidence="8">
    <location>
        <begin position="51"/>
        <end position="71"/>
    </location>
</feature>
<keyword evidence="5 8" id="KW-1133">Transmembrane helix</keyword>
<dbReference type="GO" id="GO:0015744">
    <property type="term" value="P:succinate transport"/>
    <property type="evidence" value="ECO:0007669"/>
    <property type="project" value="TreeGrafter"/>
</dbReference>
<evidence type="ECO:0000256" key="6">
    <source>
        <dbReference type="ARBA" id="ARBA00023136"/>
    </source>
</evidence>
<dbReference type="EMBL" id="CYYR01000010">
    <property type="protein sequence ID" value="CUN91614.1"/>
    <property type="molecule type" value="Genomic_DNA"/>
</dbReference>
<dbReference type="RefSeq" id="WP_055302011.1">
    <property type="nucleotide sequence ID" value="NZ_CYYR01000010.1"/>
</dbReference>
<reference evidence="10 11" key="1">
    <citation type="submission" date="2015-09" db="EMBL/GenBank/DDBJ databases">
        <authorList>
            <consortium name="Pathogen Informatics"/>
        </authorList>
    </citation>
    <scope>NUCLEOTIDE SEQUENCE [LARGE SCALE GENOMIC DNA]</scope>
    <source>
        <strain evidence="10 11">2789STDY5608835</strain>
    </source>
</reference>